<dbReference type="EMBL" id="BNAI01000001">
    <property type="protein sequence ID" value="GHF06881.1"/>
    <property type="molecule type" value="Genomic_DNA"/>
</dbReference>
<evidence type="ECO:0000313" key="3">
    <source>
        <dbReference type="EMBL" id="GHF06881.1"/>
    </source>
</evidence>
<dbReference type="PROSITE" id="PS51257">
    <property type="entry name" value="PROKAR_LIPOPROTEIN"/>
    <property type="match status" value="1"/>
</dbReference>
<feature type="region of interest" description="Disordered" evidence="1">
    <location>
        <begin position="21"/>
        <end position="48"/>
    </location>
</feature>
<evidence type="ECO:0000256" key="1">
    <source>
        <dbReference type="SAM" id="MobiDB-lite"/>
    </source>
</evidence>
<protein>
    <submittedName>
        <fullName evidence="3">Uncharacterized protein</fullName>
    </submittedName>
</protein>
<sequence length="202" mass="20645">MRVRTVLGAVIMVALLAGCVPEPAESGETPPSETEPTGTATPTPEAGAPVFGMPELCADILTADTAAAFATAGLDLLGGPDGLYGENYFGDPTPEEKAGGITCVWGDEAVPASTVIVSVAPVTTSTRSGIVSALIASGLIESQIEGGLTYARIGDEVSAPAELHVIRNDSWISVLEAVGGEDRFQHATELVDEVTGQVYTES</sequence>
<dbReference type="AlphaFoldDB" id="A0A8J3GNC9"/>
<evidence type="ECO:0000313" key="4">
    <source>
        <dbReference type="Proteomes" id="UP000617531"/>
    </source>
</evidence>
<evidence type="ECO:0000256" key="2">
    <source>
        <dbReference type="SAM" id="SignalP"/>
    </source>
</evidence>
<name>A0A8J3GNC9_9MICO</name>
<reference evidence="3" key="1">
    <citation type="journal article" date="2014" name="Int. J. Syst. Evol. Microbiol.">
        <title>Complete genome sequence of Corynebacterium casei LMG S-19264T (=DSM 44701T), isolated from a smear-ripened cheese.</title>
        <authorList>
            <consortium name="US DOE Joint Genome Institute (JGI-PGF)"/>
            <person name="Walter F."/>
            <person name="Albersmeier A."/>
            <person name="Kalinowski J."/>
            <person name="Ruckert C."/>
        </authorList>
    </citation>
    <scope>NUCLEOTIDE SEQUENCE</scope>
    <source>
        <strain evidence="3">CGMCC 1.16548</strain>
    </source>
</reference>
<organism evidence="3 4">
    <name type="scientific">Pseudolysinimonas yzui</name>
    <dbReference type="NCBI Taxonomy" id="2708254"/>
    <lineage>
        <taxon>Bacteria</taxon>
        <taxon>Bacillati</taxon>
        <taxon>Actinomycetota</taxon>
        <taxon>Actinomycetes</taxon>
        <taxon>Micrococcales</taxon>
        <taxon>Microbacteriaceae</taxon>
        <taxon>Pseudolysinimonas</taxon>
    </lineage>
</organism>
<keyword evidence="4" id="KW-1185">Reference proteome</keyword>
<accession>A0A8J3GNC9</accession>
<reference evidence="3" key="2">
    <citation type="submission" date="2020-09" db="EMBL/GenBank/DDBJ databases">
        <authorList>
            <person name="Sun Q."/>
            <person name="Zhou Y."/>
        </authorList>
    </citation>
    <scope>NUCLEOTIDE SEQUENCE</scope>
    <source>
        <strain evidence="3">CGMCC 1.16548</strain>
    </source>
</reference>
<dbReference type="RefSeq" id="WP_191281732.1">
    <property type="nucleotide sequence ID" value="NZ_BNAI01000001.1"/>
</dbReference>
<feature type="chain" id="PRO_5038628396" evidence="2">
    <location>
        <begin position="25"/>
        <end position="202"/>
    </location>
</feature>
<dbReference type="Proteomes" id="UP000617531">
    <property type="component" value="Unassembled WGS sequence"/>
</dbReference>
<proteinExistence type="predicted"/>
<comment type="caution">
    <text evidence="3">The sequence shown here is derived from an EMBL/GenBank/DDBJ whole genome shotgun (WGS) entry which is preliminary data.</text>
</comment>
<feature type="signal peptide" evidence="2">
    <location>
        <begin position="1"/>
        <end position="24"/>
    </location>
</feature>
<keyword evidence="2" id="KW-0732">Signal</keyword>
<gene>
    <name evidence="3" type="ORF">GCM10011600_04400</name>
</gene>